<organism evidence="1 2">
    <name type="scientific">Cinara cedri</name>
    <dbReference type="NCBI Taxonomy" id="506608"/>
    <lineage>
        <taxon>Eukaryota</taxon>
        <taxon>Metazoa</taxon>
        <taxon>Ecdysozoa</taxon>
        <taxon>Arthropoda</taxon>
        <taxon>Hexapoda</taxon>
        <taxon>Insecta</taxon>
        <taxon>Pterygota</taxon>
        <taxon>Neoptera</taxon>
        <taxon>Paraneoptera</taxon>
        <taxon>Hemiptera</taxon>
        <taxon>Sternorrhyncha</taxon>
        <taxon>Aphidomorpha</taxon>
        <taxon>Aphidoidea</taxon>
        <taxon>Aphididae</taxon>
        <taxon>Lachninae</taxon>
        <taxon>Cinara</taxon>
    </lineage>
</organism>
<name>A0A5E4M758_9HEMI</name>
<sequence length="74" mass="8664">MAESKKKCRQYNIEYLKYGFIQSPTNITLPMCLICQKVFSNTETIDSAKLEEELIEVTTNEESKLKFKEGYQVF</sequence>
<gene>
    <name evidence="1" type="ORF">CINCED_3A024589</name>
</gene>
<dbReference type="AlphaFoldDB" id="A0A5E4M758"/>
<dbReference type="Proteomes" id="UP000325440">
    <property type="component" value="Unassembled WGS sequence"/>
</dbReference>
<accession>A0A5E4M758</accession>
<proteinExistence type="predicted"/>
<dbReference type="EMBL" id="CABPRJ010000010">
    <property type="protein sequence ID" value="VVC25188.1"/>
    <property type="molecule type" value="Genomic_DNA"/>
</dbReference>
<protein>
    <submittedName>
        <fullName evidence="1">Uncharacterized protein</fullName>
    </submittedName>
</protein>
<evidence type="ECO:0000313" key="2">
    <source>
        <dbReference type="Proteomes" id="UP000325440"/>
    </source>
</evidence>
<evidence type="ECO:0000313" key="1">
    <source>
        <dbReference type="EMBL" id="VVC25188.1"/>
    </source>
</evidence>
<reference evidence="1 2" key="1">
    <citation type="submission" date="2019-08" db="EMBL/GenBank/DDBJ databases">
        <authorList>
            <person name="Alioto T."/>
            <person name="Alioto T."/>
            <person name="Gomez Garrido J."/>
        </authorList>
    </citation>
    <scope>NUCLEOTIDE SEQUENCE [LARGE SCALE GENOMIC DNA]</scope>
</reference>
<keyword evidence="2" id="KW-1185">Reference proteome</keyword>
<dbReference type="OrthoDB" id="10068674at2759"/>